<feature type="compositionally biased region" description="Basic and acidic residues" evidence="1">
    <location>
        <begin position="149"/>
        <end position="172"/>
    </location>
</feature>
<name>A0A4R2IHA3_9ACTN</name>
<protein>
    <recommendedName>
        <fullName evidence="5">DUF3761 domain-containing protein</fullName>
    </recommendedName>
</protein>
<comment type="caution">
    <text evidence="3">The sequence shown here is derived from an EMBL/GenBank/DDBJ whole genome shotgun (WGS) entry which is preliminary data.</text>
</comment>
<feature type="region of interest" description="Disordered" evidence="1">
    <location>
        <begin position="62"/>
        <end position="86"/>
    </location>
</feature>
<feature type="region of interest" description="Disordered" evidence="1">
    <location>
        <begin position="627"/>
        <end position="648"/>
    </location>
</feature>
<feature type="region of interest" description="Disordered" evidence="1">
    <location>
        <begin position="140"/>
        <end position="191"/>
    </location>
</feature>
<evidence type="ECO:0000313" key="3">
    <source>
        <dbReference type="EMBL" id="TCO43616.1"/>
    </source>
</evidence>
<evidence type="ECO:0000313" key="4">
    <source>
        <dbReference type="Proteomes" id="UP000295573"/>
    </source>
</evidence>
<reference evidence="3 4" key="1">
    <citation type="journal article" date="2015" name="Stand. Genomic Sci.">
        <title>Genomic Encyclopedia of Bacterial and Archaeal Type Strains, Phase III: the genomes of soil and plant-associated and newly described type strains.</title>
        <authorList>
            <person name="Whitman W.B."/>
            <person name="Woyke T."/>
            <person name="Klenk H.P."/>
            <person name="Zhou Y."/>
            <person name="Lilburn T.G."/>
            <person name="Beck B.J."/>
            <person name="De Vos P."/>
            <person name="Vandamme P."/>
            <person name="Eisen J.A."/>
            <person name="Garrity G."/>
            <person name="Hugenholtz P."/>
            <person name="Kyrpides N.C."/>
        </authorList>
    </citation>
    <scope>NUCLEOTIDE SEQUENCE [LARGE SCALE GENOMIC DNA]</scope>
    <source>
        <strain evidence="3 4">VKM Ac-2541</strain>
    </source>
</reference>
<feature type="region of interest" description="Disordered" evidence="1">
    <location>
        <begin position="494"/>
        <end position="569"/>
    </location>
</feature>
<feature type="compositionally biased region" description="Basic residues" evidence="1">
    <location>
        <begin position="180"/>
        <end position="191"/>
    </location>
</feature>
<feature type="region of interest" description="Disordered" evidence="1">
    <location>
        <begin position="352"/>
        <end position="406"/>
    </location>
</feature>
<evidence type="ECO:0000256" key="2">
    <source>
        <dbReference type="SAM" id="Phobius"/>
    </source>
</evidence>
<proteinExistence type="predicted"/>
<keyword evidence="2" id="KW-0812">Transmembrane</keyword>
<accession>A0A4R2IHA3</accession>
<organism evidence="3 4">
    <name type="scientific">Kribbella antiqua</name>
    <dbReference type="NCBI Taxonomy" id="2512217"/>
    <lineage>
        <taxon>Bacteria</taxon>
        <taxon>Bacillati</taxon>
        <taxon>Actinomycetota</taxon>
        <taxon>Actinomycetes</taxon>
        <taxon>Propionibacteriales</taxon>
        <taxon>Kribbellaceae</taxon>
        <taxon>Kribbella</taxon>
    </lineage>
</organism>
<dbReference type="Proteomes" id="UP000295573">
    <property type="component" value="Unassembled WGS sequence"/>
</dbReference>
<feature type="compositionally biased region" description="Low complexity" evidence="1">
    <location>
        <begin position="627"/>
        <end position="637"/>
    </location>
</feature>
<feature type="transmembrane region" description="Helical" evidence="2">
    <location>
        <begin position="418"/>
        <end position="449"/>
    </location>
</feature>
<dbReference type="EMBL" id="SLWR01000012">
    <property type="protein sequence ID" value="TCO43616.1"/>
    <property type="molecule type" value="Genomic_DNA"/>
</dbReference>
<feature type="compositionally biased region" description="Low complexity" evidence="1">
    <location>
        <begin position="498"/>
        <end position="538"/>
    </location>
</feature>
<dbReference type="AlphaFoldDB" id="A0A4R2IHA3"/>
<keyword evidence="2" id="KW-1133">Transmembrane helix</keyword>
<evidence type="ECO:0000256" key="1">
    <source>
        <dbReference type="SAM" id="MobiDB-lite"/>
    </source>
</evidence>
<evidence type="ECO:0008006" key="5">
    <source>
        <dbReference type="Google" id="ProtNLM"/>
    </source>
</evidence>
<keyword evidence="4" id="KW-1185">Reference proteome</keyword>
<keyword evidence="2" id="KW-0472">Membrane</keyword>
<feature type="transmembrane region" description="Helical" evidence="2">
    <location>
        <begin position="470"/>
        <end position="489"/>
    </location>
</feature>
<sequence length="648" mass="69471">MGCRTEGGPVILRHEPSRCAVAQVRVLKALSRQPRRPRCQRWRSWIACSFRLATGRDDGVEFCKGDDRSPYRPSGSARPSDRRKLGNIANPRLVDLAAPEQAVHGERLAVVSCADSIAADRENDTTGDEHSRTDEVAVSGGFEPQSDAEPDHHAAGQHVGDARDQQRSKFHDGNGASRRSTPRARGARRCRRTPNPLIIGRICSALLTVARNPFNCRTFGALSSFGAASRLRSLPVESRPVSRPLREVVLGTARFEFESSIPRCAWSFGQAGHQCLGKVCGWWRTAMNRNRWCNRRATTRPATIDLYVSSRSPYRCFMGYRFNPPPNWPAPPPGWTPPPDWRPDPAWPPPPPGWALWVPDDTASPSSTTPPKVPHPGTPGSEDRPVGRSRGGYPNSGRAAPTQPLPQRVRRRFRTLPMWAKILVILLLIGLLPWLLIVGGLGVAGIGIVGLVRGSLPRFRVASRASATGALLLGLVGVGAGSALAAAVLSPAPPATTGPPVAAPTTSSVVPTLAPTTPVPQTTAHPPASRPPATVAPTKPTPTRPPATIVPRKPATTRPPKASPPPPATKPALCGAPANPYGYNFCGRGGYVRDPPLDVCSYFDCIPSFWNGTGYMEECQDGTYSMSGGRSGSCSHHGGNRRVVSGGP</sequence>
<gene>
    <name evidence="3" type="ORF">EV646_112193</name>
</gene>